<dbReference type="InterPro" id="IPR011059">
    <property type="entry name" value="Metal-dep_hydrolase_composite"/>
</dbReference>
<feature type="signal peptide" evidence="2">
    <location>
        <begin position="1"/>
        <end position="26"/>
    </location>
</feature>
<dbReference type="GO" id="GO:0016812">
    <property type="term" value="F:hydrolase activity, acting on carbon-nitrogen (but not peptide) bonds, in cyclic amides"/>
    <property type="evidence" value="ECO:0007669"/>
    <property type="project" value="TreeGrafter"/>
</dbReference>
<dbReference type="PANTHER" id="PTHR11647:SF1">
    <property type="entry name" value="COLLAPSIN RESPONSE MEDIATOR PROTEIN"/>
    <property type="match status" value="1"/>
</dbReference>
<dbReference type="InterPro" id="IPR050378">
    <property type="entry name" value="Metallo-dep_Hydrolases_sf"/>
</dbReference>
<keyword evidence="2" id="KW-0732">Signal</keyword>
<dbReference type="PANTHER" id="PTHR11647">
    <property type="entry name" value="HYDRANTOINASE/DIHYDROPYRIMIDINASE FAMILY MEMBER"/>
    <property type="match status" value="1"/>
</dbReference>
<gene>
    <name evidence="4" type="ORF">GGR46_004689</name>
</gene>
<feature type="region of interest" description="Disordered" evidence="1">
    <location>
        <begin position="527"/>
        <end position="546"/>
    </location>
</feature>
<feature type="domain" description="Amidohydrolase 3" evidence="3">
    <location>
        <begin position="180"/>
        <end position="520"/>
    </location>
</feature>
<dbReference type="Pfam" id="PF07969">
    <property type="entry name" value="Amidohydro_3"/>
    <property type="match status" value="1"/>
</dbReference>
<organism evidence="4 5">
    <name type="scientific">Sphingomonas kyeonggiensis</name>
    <dbReference type="NCBI Taxonomy" id="1268553"/>
    <lineage>
        <taxon>Bacteria</taxon>
        <taxon>Pseudomonadati</taxon>
        <taxon>Pseudomonadota</taxon>
        <taxon>Alphaproteobacteria</taxon>
        <taxon>Sphingomonadales</taxon>
        <taxon>Sphingomonadaceae</taxon>
        <taxon>Sphingomonas</taxon>
    </lineage>
</organism>
<dbReference type="SUPFAM" id="SSF51338">
    <property type="entry name" value="Composite domain of metallo-dependent hydrolases"/>
    <property type="match status" value="1"/>
</dbReference>
<dbReference type="GO" id="GO:0016811">
    <property type="term" value="F:hydrolase activity, acting on carbon-nitrogen (but not peptide) bonds, in linear amides"/>
    <property type="evidence" value="ECO:0007669"/>
    <property type="project" value="InterPro"/>
</dbReference>
<accession>A0A7W6JWZ6</accession>
<evidence type="ECO:0000259" key="3">
    <source>
        <dbReference type="Pfam" id="PF07969"/>
    </source>
</evidence>
<dbReference type="RefSeq" id="WP_184000460.1">
    <property type="nucleotide sequence ID" value="NZ_JACIEH010000005.1"/>
</dbReference>
<dbReference type="Gene3D" id="3.20.20.140">
    <property type="entry name" value="Metal-dependent hydrolases"/>
    <property type="match status" value="2"/>
</dbReference>
<name>A0A7W6JWZ6_9SPHN</name>
<dbReference type="Gene3D" id="2.30.40.10">
    <property type="entry name" value="Urease, subunit C, domain 1"/>
    <property type="match status" value="2"/>
</dbReference>
<evidence type="ECO:0000313" key="5">
    <source>
        <dbReference type="Proteomes" id="UP000557392"/>
    </source>
</evidence>
<dbReference type="EMBL" id="JACIEH010000005">
    <property type="protein sequence ID" value="MBB4101099.1"/>
    <property type="molecule type" value="Genomic_DNA"/>
</dbReference>
<dbReference type="GO" id="GO:0005829">
    <property type="term" value="C:cytosol"/>
    <property type="evidence" value="ECO:0007669"/>
    <property type="project" value="TreeGrafter"/>
</dbReference>
<feature type="chain" id="PRO_5031279511" evidence="2">
    <location>
        <begin position="27"/>
        <end position="546"/>
    </location>
</feature>
<protein>
    <submittedName>
        <fullName evidence="4">N-acyl-D-aspartate/D-glutamate deacylase</fullName>
    </submittedName>
</protein>
<evidence type="ECO:0000256" key="1">
    <source>
        <dbReference type="SAM" id="MobiDB-lite"/>
    </source>
</evidence>
<evidence type="ECO:0000256" key="2">
    <source>
        <dbReference type="SAM" id="SignalP"/>
    </source>
</evidence>
<dbReference type="Gene3D" id="3.30.1490.130">
    <property type="entry name" value="D-aminoacylase. Domain 3"/>
    <property type="match status" value="1"/>
</dbReference>
<dbReference type="AlphaFoldDB" id="A0A7W6JWZ6"/>
<sequence>MVQGRKWKIGVAAGAALVAVAGVALARSADQEPAADLILRGGTVYPGSAAPFKGDVAIRGDRIVYVGPKAAGTARKIIDATGMIVAPGFIDTHSHVNGALASGDPAARLVLPFLTQGVTTAFIGVDGGGDPEVARTFGRDSGAKGGEGEAALGQSSRDYGINFATYVGLGAVRLKVIGPDDRAPTPEELAKMQGLVSTAMCQGALGLSTGLFYAPQSFAKRDEVVALAKAAAEKGGIYDSHLRDESSYTIGLKGAVAEAIEIGREAGIPVHIAHIKALGVDVQGQAQAIIAQIEAAQRAGQIVHADQYPWSASGTGLSAALMPRWAQDGGRSAMLKRFEDSAAMAKMRPEIADNLRRRGGPASLLITSGPADAEGKTLEQIAKARGIDPIDAAIAILRKREAGVASFNQSEADIAAFMQRPWVVTSSDASQGHPRYYASFARKYATYVKDKQVIDLRAFIDRSTAVTAGMFGLEGRGQLKAGAFADVIMFDPARFAPRADYIHPALFSTGMRTVVVNGVIAIENGEPTGAAGGRPLPRQPKPGSCR</sequence>
<comment type="caution">
    <text evidence="4">The sequence shown here is derived from an EMBL/GenBank/DDBJ whole genome shotgun (WGS) entry which is preliminary data.</text>
</comment>
<proteinExistence type="predicted"/>
<dbReference type="Proteomes" id="UP000557392">
    <property type="component" value="Unassembled WGS sequence"/>
</dbReference>
<dbReference type="InterPro" id="IPR032466">
    <property type="entry name" value="Metal_Hydrolase"/>
</dbReference>
<dbReference type="InterPro" id="IPR023100">
    <property type="entry name" value="D-aminoacylase_insert_dom_sf"/>
</dbReference>
<dbReference type="InterPro" id="IPR013108">
    <property type="entry name" value="Amidohydro_3"/>
</dbReference>
<evidence type="ECO:0000313" key="4">
    <source>
        <dbReference type="EMBL" id="MBB4101099.1"/>
    </source>
</evidence>
<keyword evidence="5" id="KW-1185">Reference proteome</keyword>
<reference evidence="4 5" key="1">
    <citation type="submission" date="2020-08" db="EMBL/GenBank/DDBJ databases">
        <title>Genomic Encyclopedia of Type Strains, Phase IV (KMG-IV): sequencing the most valuable type-strain genomes for metagenomic binning, comparative biology and taxonomic classification.</title>
        <authorList>
            <person name="Goeker M."/>
        </authorList>
    </citation>
    <scope>NUCLEOTIDE SEQUENCE [LARGE SCALE GENOMIC DNA]</scope>
    <source>
        <strain evidence="4 5">DSM 101806</strain>
    </source>
</reference>
<dbReference type="SUPFAM" id="SSF51556">
    <property type="entry name" value="Metallo-dependent hydrolases"/>
    <property type="match status" value="1"/>
</dbReference>